<dbReference type="Proteomes" id="UP000182977">
    <property type="component" value="Chromosome I"/>
</dbReference>
<dbReference type="InterPro" id="IPR035965">
    <property type="entry name" value="PAS-like_dom_sf"/>
</dbReference>
<name>A0A1H2LWZ9_9ACTN</name>
<evidence type="ECO:0000256" key="3">
    <source>
        <dbReference type="ARBA" id="ARBA00023163"/>
    </source>
</evidence>
<dbReference type="PROSITE" id="PS01124">
    <property type="entry name" value="HTH_ARAC_FAMILY_2"/>
    <property type="match status" value="1"/>
</dbReference>
<dbReference type="Pfam" id="PF08448">
    <property type="entry name" value="PAS_4"/>
    <property type="match status" value="1"/>
</dbReference>
<dbReference type="GO" id="GO:0003700">
    <property type="term" value="F:DNA-binding transcription factor activity"/>
    <property type="evidence" value="ECO:0007669"/>
    <property type="project" value="InterPro"/>
</dbReference>
<dbReference type="NCBIfam" id="TIGR00229">
    <property type="entry name" value="sensory_box"/>
    <property type="match status" value="1"/>
</dbReference>
<keyword evidence="1" id="KW-0805">Transcription regulation</keyword>
<dbReference type="CDD" id="cd00130">
    <property type="entry name" value="PAS"/>
    <property type="match status" value="1"/>
</dbReference>
<evidence type="ECO:0000313" key="5">
    <source>
        <dbReference type="EMBL" id="SDU85245.1"/>
    </source>
</evidence>
<dbReference type="SMART" id="SM00342">
    <property type="entry name" value="HTH_ARAC"/>
    <property type="match status" value="1"/>
</dbReference>
<dbReference type="Pfam" id="PF12833">
    <property type="entry name" value="HTH_18"/>
    <property type="match status" value="1"/>
</dbReference>
<dbReference type="RefSeq" id="WP_172860742.1">
    <property type="nucleotide sequence ID" value="NZ_LT629791.1"/>
</dbReference>
<dbReference type="PANTHER" id="PTHR46796">
    <property type="entry name" value="HTH-TYPE TRANSCRIPTIONAL ACTIVATOR RHAS-RELATED"/>
    <property type="match status" value="1"/>
</dbReference>
<dbReference type="InterPro" id="IPR000014">
    <property type="entry name" value="PAS"/>
</dbReference>
<feature type="domain" description="HTH araC/xylS-type" evidence="4">
    <location>
        <begin position="149"/>
        <end position="247"/>
    </location>
</feature>
<accession>A0A1H2LWZ9</accession>
<keyword evidence="6" id="KW-1185">Reference proteome</keyword>
<keyword evidence="3" id="KW-0804">Transcription</keyword>
<dbReference type="SUPFAM" id="SSF55785">
    <property type="entry name" value="PYP-like sensor domain (PAS domain)"/>
    <property type="match status" value="1"/>
</dbReference>
<dbReference type="InterPro" id="IPR018060">
    <property type="entry name" value="HTH_AraC"/>
</dbReference>
<evidence type="ECO:0000256" key="2">
    <source>
        <dbReference type="ARBA" id="ARBA00023125"/>
    </source>
</evidence>
<evidence type="ECO:0000313" key="6">
    <source>
        <dbReference type="Proteomes" id="UP000182977"/>
    </source>
</evidence>
<dbReference type="EMBL" id="LT629791">
    <property type="protein sequence ID" value="SDU85245.1"/>
    <property type="molecule type" value="Genomic_DNA"/>
</dbReference>
<sequence>MDAGVDESGHMTDDADLTEVYSYAAMQAVNEVGTLFFAKDHHRRFIMCSDAFVRLMGYASADQIIGLRDEDISPEYLVDHYRGYDEKVLRRGEHVIDLVELVRNVDGSYDWFVTTKWPIFAGPRIVGLGGITRSLTPRHPAAHEEFPLAAAVELIARDYGRQLTVTELADAVSMSPSYFTRRFKSHFGTTPHRYLRQVRLMAAADLLSTTDMPLTKIARATGHYDQSHMSNEFARERGLTPSSYRRLYQGSARRPASG</sequence>
<dbReference type="STRING" id="419479.SAMN04488563_6748"/>
<dbReference type="Gene3D" id="1.10.10.60">
    <property type="entry name" value="Homeodomain-like"/>
    <property type="match status" value="2"/>
</dbReference>
<organism evidence="5 6">
    <name type="scientific">Jiangella alkaliphila</name>
    <dbReference type="NCBI Taxonomy" id="419479"/>
    <lineage>
        <taxon>Bacteria</taxon>
        <taxon>Bacillati</taxon>
        <taxon>Actinomycetota</taxon>
        <taxon>Actinomycetes</taxon>
        <taxon>Jiangellales</taxon>
        <taxon>Jiangellaceae</taxon>
        <taxon>Jiangella</taxon>
    </lineage>
</organism>
<evidence type="ECO:0000256" key="1">
    <source>
        <dbReference type="ARBA" id="ARBA00023015"/>
    </source>
</evidence>
<dbReference type="InterPro" id="IPR013656">
    <property type="entry name" value="PAS_4"/>
</dbReference>
<evidence type="ECO:0000259" key="4">
    <source>
        <dbReference type="PROSITE" id="PS01124"/>
    </source>
</evidence>
<reference evidence="6" key="1">
    <citation type="submission" date="2016-10" db="EMBL/GenBank/DDBJ databases">
        <authorList>
            <person name="Varghese N."/>
            <person name="Submissions S."/>
        </authorList>
    </citation>
    <scope>NUCLEOTIDE SEQUENCE [LARGE SCALE GENOMIC DNA]</scope>
    <source>
        <strain evidence="6">DSM 45079</strain>
    </source>
</reference>
<dbReference type="Gene3D" id="3.30.450.20">
    <property type="entry name" value="PAS domain"/>
    <property type="match status" value="1"/>
</dbReference>
<dbReference type="PANTHER" id="PTHR46796:SF13">
    <property type="entry name" value="HTH-TYPE TRANSCRIPTIONAL ACTIVATOR RHAS"/>
    <property type="match status" value="1"/>
</dbReference>
<gene>
    <name evidence="5" type="ORF">SAMN04488563_6748</name>
</gene>
<dbReference type="SUPFAM" id="SSF46689">
    <property type="entry name" value="Homeodomain-like"/>
    <property type="match status" value="2"/>
</dbReference>
<dbReference type="InterPro" id="IPR050204">
    <property type="entry name" value="AraC_XylS_family_regulators"/>
</dbReference>
<protein>
    <submittedName>
        <fullName evidence="5">PAS domain S-box-containing protein</fullName>
    </submittedName>
</protein>
<dbReference type="InterPro" id="IPR009057">
    <property type="entry name" value="Homeodomain-like_sf"/>
</dbReference>
<proteinExistence type="predicted"/>
<dbReference type="AlphaFoldDB" id="A0A1H2LWZ9"/>
<keyword evidence="2" id="KW-0238">DNA-binding</keyword>
<dbReference type="GO" id="GO:0043565">
    <property type="term" value="F:sequence-specific DNA binding"/>
    <property type="evidence" value="ECO:0007669"/>
    <property type="project" value="InterPro"/>
</dbReference>